<keyword evidence="1" id="KW-0175">Coiled coil</keyword>
<evidence type="ECO:0000256" key="2">
    <source>
        <dbReference type="SAM" id="MobiDB-lite"/>
    </source>
</evidence>
<dbReference type="AlphaFoldDB" id="A0A4Y7IP43"/>
<dbReference type="Gramene" id="RZC49580">
    <property type="protein sequence ID" value="RZC49580"/>
    <property type="gene ID" value="C5167_018011"/>
</dbReference>
<reference evidence="3 4" key="1">
    <citation type="journal article" date="2018" name="Science">
        <title>The opium poppy genome and morphinan production.</title>
        <authorList>
            <person name="Guo L."/>
            <person name="Winzer T."/>
            <person name="Yang X."/>
            <person name="Li Y."/>
            <person name="Ning Z."/>
            <person name="He Z."/>
            <person name="Teodor R."/>
            <person name="Lu Y."/>
            <person name="Bowser T.A."/>
            <person name="Graham I.A."/>
            <person name="Ye K."/>
        </authorList>
    </citation>
    <scope>NUCLEOTIDE SEQUENCE [LARGE SCALE GENOMIC DNA]</scope>
    <source>
        <strain evidence="4">cv. HN1</strain>
        <tissue evidence="3">Leaves</tissue>
    </source>
</reference>
<sequence length="604" mass="68737">MTLKPAGRTLKEFKRLKAEFECKGFKLSISPGSESTSSLERKWFSLDQWNDQKIIISLRQLLSGLPIPHYNPQIPLFYELLSDAEIFARNIPTEWKPECAQKEIIPSEYTVENFFLHYNVVIMKNKSFRSGIRLSRKDGFAEDYRIIRDVDFHDNSNNTARKSKDVRWVEYPIILEGPYITGKRADGSTLPLPLNLAAYNPWEFKWTEEDDNKKANKNASQASDSHDNEVDIGDAGGFNDESFFPEGGVPSKEKEKGKDKKVLSESSSKNPAKKRKLSPPTALNTCSLDDALLPLIIPAPHDSLRGVASALTPSFQFTLGSLSARMSYAVTNDLHRKNNFPNDGLENLSLEELRSKYEILKCEHRSLLSVNNGFQRRLHRNKEKINTLEAKKKALITEKDKLVLKGAEALKKFHETQLQIQMERDQVFREKNALIDRENTIRSRLLIENDDEFEWDARVIDNARNNLATNVSLDSDHAELVKAIISGKEVTEKRHLEEIENLKAALSTRNDKCRRLKRKLVVTVSNLSKDALRVRDAAVKKNVVEIFTDHNIPKPDDNFAEVSANEEGSEISYSEADYEEDEVTHEENSDSKVDKGGEDNSDGK</sequence>
<feature type="region of interest" description="Disordered" evidence="2">
    <location>
        <begin position="213"/>
        <end position="281"/>
    </location>
</feature>
<evidence type="ECO:0000313" key="3">
    <source>
        <dbReference type="EMBL" id="RZC49580.1"/>
    </source>
</evidence>
<organism evidence="3 4">
    <name type="scientific">Papaver somniferum</name>
    <name type="common">Opium poppy</name>
    <dbReference type="NCBI Taxonomy" id="3469"/>
    <lineage>
        <taxon>Eukaryota</taxon>
        <taxon>Viridiplantae</taxon>
        <taxon>Streptophyta</taxon>
        <taxon>Embryophyta</taxon>
        <taxon>Tracheophyta</taxon>
        <taxon>Spermatophyta</taxon>
        <taxon>Magnoliopsida</taxon>
        <taxon>Ranunculales</taxon>
        <taxon>Papaveraceae</taxon>
        <taxon>Papaveroideae</taxon>
        <taxon>Papaver</taxon>
    </lineage>
</organism>
<protein>
    <submittedName>
        <fullName evidence="3">Uncharacterized protein</fullName>
    </submittedName>
</protein>
<keyword evidence="4" id="KW-1185">Reference proteome</keyword>
<accession>A0A4Y7IP43</accession>
<feature type="compositionally biased region" description="Basic and acidic residues" evidence="2">
    <location>
        <begin position="251"/>
        <end position="263"/>
    </location>
</feature>
<feature type="compositionally biased region" description="Basic and acidic residues" evidence="2">
    <location>
        <begin position="585"/>
        <end position="604"/>
    </location>
</feature>
<evidence type="ECO:0000313" key="4">
    <source>
        <dbReference type="Proteomes" id="UP000316621"/>
    </source>
</evidence>
<name>A0A4Y7IP43_PAPSO</name>
<gene>
    <name evidence="3" type="ORF">C5167_018011</name>
</gene>
<proteinExistence type="predicted"/>
<evidence type="ECO:0000256" key="1">
    <source>
        <dbReference type="SAM" id="Coils"/>
    </source>
</evidence>
<dbReference type="Proteomes" id="UP000316621">
    <property type="component" value="Chromosome 2"/>
</dbReference>
<dbReference type="EMBL" id="CM010716">
    <property type="protein sequence ID" value="RZC49580.1"/>
    <property type="molecule type" value="Genomic_DNA"/>
</dbReference>
<feature type="region of interest" description="Disordered" evidence="2">
    <location>
        <begin position="554"/>
        <end position="604"/>
    </location>
</feature>
<feature type="coiled-coil region" evidence="1">
    <location>
        <begin position="350"/>
        <end position="405"/>
    </location>
</feature>